<evidence type="ECO:0000259" key="6">
    <source>
        <dbReference type="Pfam" id="PF10408"/>
    </source>
</evidence>
<keyword evidence="5" id="KW-0833">Ubl conjugation pathway</keyword>
<dbReference type="GO" id="GO:0006511">
    <property type="term" value="P:ubiquitin-dependent protein catabolic process"/>
    <property type="evidence" value="ECO:0007669"/>
    <property type="project" value="InterPro"/>
</dbReference>
<proteinExistence type="predicted"/>
<dbReference type="Proteomes" id="UP000676336">
    <property type="component" value="Unassembled WGS sequence"/>
</dbReference>
<dbReference type="InterPro" id="IPR019474">
    <property type="entry name" value="Ub_conjug_fac_E4_core"/>
</dbReference>
<protein>
    <recommendedName>
        <fullName evidence="3">RING-type E3 ubiquitin transferase</fullName>
        <ecNumber evidence="3">2.3.2.27</ecNumber>
    </recommendedName>
</protein>
<evidence type="ECO:0000313" key="7">
    <source>
        <dbReference type="EMBL" id="CAF5216022.1"/>
    </source>
</evidence>
<gene>
    <name evidence="7" type="ORF">SMN809_LOCUS79838</name>
</gene>
<accession>A0A8S3JFI1</accession>
<evidence type="ECO:0000256" key="4">
    <source>
        <dbReference type="ARBA" id="ARBA00022679"/>
    </source>
</evidence>
<comment type="caution">
    <text evidence="7">The sequence shown here is derived from an EMBL/GenBank/DDBJ whole genome shotgun (WGS) entry which is preliminary data.</text>
</comment>
<reference evidence="7" key="1">
    <citation type="submission" date="2021-02" db="EMBL/GenBank/DDBJ databases">
        <authorList>
            <person name="Nowell W R."/>
        </authorList>
    </citation>
    <scope>NUCLEOTIDE SEQUENCE</scope>
</reference>
<dbReference type="GO" id="GO:0005737">
    <property type="term" value="C:cytoplasm"/>
    <property type="evidence" value="ECO:0007669"/>
    <property type="project" value="TreeGrafter"/>
</dbReference>
<dbReference type="GO" id="GO:0000151">
    <property type="term" value="C:ubiquitin ligase complex"/>
    <property type="evidence" value="ECO:0007669"/>
    <property type="project" value="InterPro"/>
</dbReference>
<dbReference type="GO" id="GO:0005634">
    <property type="term" value="C:nucleus"/>
    <property type="evidence" value="ECO:0007669"/>
    <property type="project" value="TreeGrafter"/>
</dbReference>
<comment type="catalytic activity">
    <reaction evidence="1">
        <text>S-ubiquitinyl-[E2 ubiquitin-conjugating enzyme]-L-cysteine + [acceptor protein]-L-lysine = [E2 ubiquitin-conjugating enzyme]-L-cysteine + N(6)-ubiquitinyl-[acceptor protein]-L-lysine.</text>
        <dbReference type="EC" id="2.3.2.27"/>
    </reaction>
</comment>
<dbReference type="Pfam" id="PF10408">
    <property type="entry name" value="Ufd2P_core"/>
    <property type="match status" value="1"/>
</dbReference>
<evidence type="ECO:0000256" key="3">
    <source>
        <dbReference type="ARBA" id="ARBA00012483"/>
    </source>
</evidence>
<dbReference type="GO" id="GO:0034450">
    <property type="term" value="F:ubiquitin-ubiquitin ligase activity"/>
    <property type="evidence" value="ECO:0007669"/>
    <property type="project" value="InterPro"/>
</dbReference>
<sequence length="186" mass="21533">TASCSWLVYLASLPEEVDSEETMKMIRQLPLATKPNRQLSYIPEFIIQNITDYLTFLGRFNVQLFESLSSVNEYVTLVLVFMGDANRLRNPHLRAALAEAFEAILPNKQHGGGRTLNSSFAEAIFMHHPLIEHLPRVLLDVFVSIELTGQAVAFEQKFNYRRPMYEILDYLWKFDKHREQVKKLTA</sequence>
<feature type="domain" description="Ubiquitin conjugation factor E4 core" evidence="6">
    <location>
        <begin position="3"/>
        <end position="184"/>
    </location>
</feature>
<dbReference type="GO" id="GO:0000209">
    <property type="term" value="P:protein polyubiquitination"/>
    <property type="evidence" value="ECO:0007669"/>
    <property type="project" value="TreeGrafter"/>
</dbReference>
<feature type="non-terminal residue" evidence="7">
    <location>
        <position position="186"/>
    </location>
</feature>
<evidence type="ECO:0000256" key="2">
    <source>
        <dbReference type="ARBA" id="ARBA00004906"/>
    </source>
</evidence>
<dbReference type="InterPro" id="IPR045132">
    <property type="entry name" value="UBE4"/>
</dbReference>
<dbReference type="GO" id="GO:0036503">
    <property type="term" value="P:ERAD pathway"/>
    <property type="evidence" value="ECO:0007669"/>
    <property type="project" value="InterPro"/>
</dbReference>
<comment type="pathway">
    <text evidence="2">Protein modification; protein ubiquitination.</text>
</comment>
<dbReference type="AlphaFoldDB" id="A0A8S3JFI1"/>
<dbReference type="PANTHER" id="PTHR13931">
    <property type="entry name" value="UBIQUITINATION FACTOR E4"/>
    <property type="match status" value="1"/>
</dbReference>
<evidence type="ECO:0000313" key="8">
    <source>
        <dbReference type="Proteomes" id="UP000676336"/>
    </source>
</evidence>
<dbReference type="PANTHER" id="PTHR13931:SF16">
    <property type="entry name" value="UBIQUITIN CONJUGATION FACTOR E4 A"/>
    <property type="match status" value="1"/>
</dbReference>
<feature type="non-terminal residue" evidence="7">
    <location>
        <position position="1"/>
    </location>
</feature>
<name>A0A8S3JFI1_9BILA</name>
<organism evidence="7 8">
    <name type="scientific">Rotaria magnacalcarata</name>
    <dbReference type="NCBI Taxonomy" id="392030"/>
    <lineage>
        <taxon>Eukaryota</taxon>
        <taxon>Metazoa</taxon>
        <taxon>Spiralia</taxon>
        <taxon>Gnathifera</taxon>
        <taxon>Rotifera</taxon>
        <taxon>Eurotatoria</taxon>
        <taxon>Bdelloidea</taxon>
        <taxon>Philodinida</taxon>
        <taxon>Philodinidae</taxon>
        <taxon>Rotaria</taxon>
    </lineage>
</organism>
<dbReference type="EC" id="2.3.2.27" evidence="3"/>
<evidence type="ECO:0000256" key="1">
    <source>
        <dbReference type="ARBA" id="ARBA00000900"/>
    </source>
</evidence>
<dbReference type="EMBL" id="CAJOBI010343627">
    <property type="protein sequence ID" value="CAF5216022.1"/>
    <property type="molecule type" value="Genomic_DNA"/>
</dbReference>
<keyword evidence="4" id="KW-0808">Transferase</keyword>
<evidence type="ECO:0000256" key="5">
    <source>
        <dbReference type="ARBA" id="ARBA00022786"/>
    </source>
</evidence>